<evidence type="ECO:0000313" key="2">
    <source>
        <dbReference type="Proteomes" id="UP000238312"/>
    </source>
</evidence>
<keyword evidence="2" id="KW-1185">Reference proteome</keyword>
<sequence length="69" mass="7926">MAGRGVIVHAEQREIRKGPRAGAFRRWRVQPFLAEFIQYDTVPLRSHALAGLVHHMRCSQNKTFGDKEP</sequence>
<dbReference type="AlphaFoldDB" id="A0A2T0MSJ0"/>
<organism evidence="1 2">
    <name type="scientific">Nonomuraea fuscirosea</name>
    <dbReference type="NCBI Taxonomy" id="1291556"/>
    <lineage>
        <taxon>Bacteria</taxon>
        <taxon>Bacillati</taxon>
        <taxon>Actinomycetota</taxon>
        <taxon>Actinomycetes</taxon>
        <taxon>Streptosporangiales</taxon>
        <taxon>Streptosporangiaceae</taxon>
        <taxon>Nonomuraea</taxon>
    </lineage>
</organism>
<comment type="caution">
    <text evidence="1">The sequence shown here is derived from an EMBL/GenBank/DDBJ whole genome shotgun (WGS) entry which is preliminary data.</text>
</comment>
<proteinExistence type="predicted"/>
<accession>A0A2T0MSJ0</accession>
<dbReference type="Proteomes" id="UP000238312">
    <property type="component" value="Unassembled WGS sequence"/>
</dbReference>
<dbReference type="EMBL" id="PVNG01000015">
    <property type="protein sequence ID" value="PRX61456.1"/>
    <property type="molecule type" value="Genomic_DNA"/>
</dbReference>
<evidence type="ECO:0000313" key="1">
    <source>
        <dbReference type="EMBL" id="PRX61456.1"/>
    </source>
</evidence>
<protein>
    <submittedName>
        <fullName evidence="1">Uncharacterized protein</fullName>
    </submittedName>
</protein>
<gene>
    <name evidence="1" type="ORF">B0I32_115313</name>
</gene>
<reference evidence="1 2" key="1">
    <citation type="submission" date="2018-03" db="EMBL/GenBank/DDBJ databases">
        <title>Genomic Encyclopedia of Type Strains, Phase III (KMG-III): the genomes of soil and plant-associated and newly described type strains.</title>
        <authorList>
            <person name="Whitman W."/>
        </authorList>
    </citation>
    <scope>NUCLEOTIDE SEQUENCE [LARGE SCALE GENOMIC DNA]</scope>
    <source>
        <strain evidence="1 2">CGMCC 4.7104</strain>
    </source>
</reference>
<name>A0A2T0MSJ0_9ACTN</name>